<dbReference type="STRING" id="135651.G0MM19"/>
<dbReference type="PANTHER" id="PTHR10739:SF65">
    <property type="entry name" value="CHOLINE-PHOSPHATE CYTIDYLYLTRANSFERASE"/>
    <property type="match status" value="1"/>
</dbReference>
<dbReference type="InterPro" id="IPR014729">
    <property type="entry name" value="Rossmann-like_a/b/a_fold"/>
</dbReference>
<dbReference type="eggNOG" id="KOG2804">
    <property type="taxonomic scope" value="Eukaryota"/>
</dbReference>
<protein>
    <recommendedName>
        <fullName evidence="10">choline-phosphate cytidylyltransferase</fullName>
        <ecNumber evidence="10">2.7.7.15</ecNumber>
    </recommendedName>
</protein>
<comment type="pathway">
    <text evidence="1">Lipid metabolism.</text>
</comment>
<evidence type="ECO:0000256" key="3">
    <source>
        <dbReference type="ARBA" id="ARBA00022516"/>
    </source>
</evidence>
<dbReference type="HOGENOM" id="CLU_034585_4_1_1"/>
<gene>
    <name evidence="12" type="ORF">CAEBREN_01160</name>
</gene>
<dbReference type="InterPro" id="IPR045049">
    <property type="entry name" value="Pcy1-like"/>
</dbReference>
<proteinExistence type="inferred from homology"/>
<dbReference type="OMA" id="KKPYQRV"/>
<dbReference type="PANTHER" id="PTHR10739">
    <property type="entry name" value="CYTIDYLYLTRANSFERASE"/>
    <property type="match status" value="1"/>
</dbReference>
<evidence type="ECO:0000256" key="4">
    <source>
        <dbReference type="ARBA" id="ARBA00022679"/>
    </source>
</evidence>
<evidence type="ECO:0000256" key="6">
    <source>
        <dbReference type="ARBA" id="ARBA00023098"/>
    </source>
</evidence>
<comment type="pathway">
    <text evidence="9">Phospholipid metabolism; phosphatidylcholine biosynthesis; phosphatidylcholine from phosphocholine: step 1/2.</text>
</comment>
<dbReference type="InterPro" id="IPR041723">
    <property type="entry name" value="CCT"/>
</dbReference>
<keyword evidence="5" id="KW-0548">Nucleotidyltransferase</keyword>
<organism evidence="13">
    <name type="scientific">Caenorhabditis brenneri</name>
    <name type="common">Nematode worm</name>
    <dbReference type="NCBI Taxonomy" id="135651"/>
    <lineage>
        <taxon>Eukaryota</taxon>
        <taxon>Metazoa</taxon>
        <taxon>Ecdysozoa</taxon>
        <taxon>Nematoda</taxon>
        <taxon>Chromadorea</taxon>
        <taxon>Rhabditida</taxon>
        <taxon>Rhabditina</taxon>
        <taxon>Rhabditomorpha</taxon>
        <taxon>Rhabditoidea</taxon>
        <taxon>Rhabditidae</taxon>
        <taxon>Peloderinae</taxon>
        <taxon>Caenorhabditis</taxon>
    </lineage>
</organism>
<dbReference type="Gene3D" id="3.40.50.620">
    <property type="entry name" value="HUPs"/>
    <property type="match status" value="1"/>
</dbReference>
<dbReference type="InterPro" id="IPR004821">
    <property type="entry name" value="Cyt_trans-like"/>
</dbReference>
<dbReference type="Pfam" id="PF01467">
    <property type="entry name" value="CTP_transf_like"/>
    <property type="match status" value="1"/>
</dbReference>
<dbReference type="EC" id="2.7.7.15" evidence="10"/>
<keyword evidence="4" id="KW-0808">Transferase</keyword>
<evidence type="ECO:0000256" key="2">
    <source>
        <dbReference type="ARBA" id="ARBA00010101"/>
    </source>
</evidence>
<dbReference type="NCBIfam" id="TIGR00125">
    <property type="entry name" value="cyt_tran_rel"/>
    <property type="match status" value="1"/>
</dbReference>
<keyword evidence="6" id="KW-0443">Lipid metabolism</keyword>
<reference evidence="13" key="1">
    <citation type="submission" date="2011-07" db="EMBL/GenBank/DDBJ databases">
        <authorList>
            <consortium name="Caenorhabditis brenneri Sequencing and Analysis Consortium"/>
            <person name="Wilson R.K."/>
        </authorList>
    </citation>
    <scope>NUCLEOTIDE SEQUENCE [LARGE SCALE GENOMIC DNA]</scope>
    <source>
        <strain evidence="13">PB2801</strain>
    </source>
</reference>
<evidence type="ECO:0000259" key="11">
    <source>
        <dbReference type="Pfam" id="PF01467"/>
    </source>
</evidence>
<dbReference type="Proteomes" id="UP000008068">
    <property type="component" value="Unassembled WGS sequence"/>
</dbReference>
<dbReference type="OrthoDB" id="17102at2759"/>
<evidence type="ECO:0000256" key="5">
    <source>
        <dbReference type="ARBA" id="ARBA00022695"/>
    </source>
</evidence>
<keyword evidence="13" id="KW-1185">Reference proteome</keyword>
<keyword evidence="7" id="KW-0594">Phospholipid biosynthesis</keyword>
<evidence type="ECO:0000313" key="13">
    <source>
        <dbReference type="Proteomes" id="UP000008068"/>
    </source>
</evidence>
<dbReference type="FunFam" id="3.40.50.620:FF:000016">
    <property type="entry name" value="Putative choline-phosphate cytidylyltransferase B"/>
    <property type="match status" value="1"/>
</dbReference>
<dbReference type="InParanoid" id="G0MM19"/>
<evidence type="ECO:0000313" key="12">
    <source>
        <dbReference type="EMBL" id="EGT36528.1"/>
    </source>
</evidence>
<sequence>MTTTCTKKALAQSQAAPFSDEIDVIEERKLIDYSRKVTLEEAKKGNVPRCIRVYADGIYDMFHHGHAKQFLQIKEMFPEVYLIVGVCSDELTNKWKGRTVQSEEERYEALRHCRYVDEVLRDAPWEVSVEFLEEMKIDFIAHDAIPYQCPDTEDVYAKHKAAGRFLETQRTEGISTSDSICRIIRDYDTYARRNLRRGYSAKELNVGFLTTSKYRIQDKMDEVREKGREMIQMWKTNADHFIDSFVQTFARDVAIARRPVEYCNTKENE</sequence>
<dbReference type="AlphaFoldDB" id="G0MM19"/>
<evidence type="ECO:0000256" key="10">
    <source>
        <dbReference type="ARBA" id="ARBA00026101"/>
    </source>
</evidence>
<dbReference type="CDD" id="cd02174">
    <property type="entry name" value="CCT"/>
    <property type="match status" value="1"/>
</dbReference>
<evidence type="ECO:0000256" key="7">
    <source>
        <dbReference type="ARBA" id="ARBA00023209"/>
    </source>
</evidence>
<evidence type="ECO:0000256" key="1">
    <source>
        <dbReference type="ARBA" id="ARBA00005189"/>
    </source>
</evidence>
<dbReference type="GO" id="GO:0031210">
    <property type="term" value="F:phosphatidylcholine binding"/>
    <property type="evidence" value="ECO:0007669"/>
    <property type="project" value="TreeGrafter"/>
</dbReference>
<dbReference type="UniPathway" id="UPA00753">
    <property type="reaction ID" value="UER00739"/>
</dbReference>
<accession>G0MM19</accession>
<name>G0MM19_CAEBE</name>
<keyword evidence="8" id="KW-1208">Phospholipid metabolism</keyword>
<dbReference type="GO" id="GO:0004105">
    <property type="term" value="F:choline-phosphate cytidylyltransferase activity"/>
    <property type="evidence" value="ECO:0007669"/>
    <property type="project" value="UniProtKB-EC"/>
</dbReference>
<keyword evidence="3" id="KW-0444">Lipid biosynthesis</keyword>
<dbReference type="SUPFAM" id="SSF52374">
    <property type="entry name" value="Nucleotidylyl transferase"/>
    <property type="match status" value="1"/>
</dbReference>
<feature type="domain" description="Cytidyltransferase-like" evidence="11">
    <location>
        <begin position="54"/>
        <end position="179"/>
    </location>
</feature>
<evidence type="ECO:0000256" key="8">
    <source>
        <dbReference type="ARBA" id="ARBA00023264"/>
    </source>
</evidence>
<comment type="similarity">
    <text evidence="2">Belongs to the cytidylyltransferase family.</text>
</comment>
<evidence type="ECO:0000256" key="9">
    <source>
        <dbReference type="ARBA" id="ARBA00025706"/>
    </source>
</evidence>
<dbReference type="EMBL" id="GL379801">
    <property type="protein sequence ID" value="EGT36528.1"/>
    <property type="molecule type" value="Genomic_DNA"/>
</dbReference>